<keyword evidence="1" id="KW-1133">Transmembrane helix</keyword>
<protein>
    <submittedName>
        <fullName evidence="2">Uncharacterized protein</fullName>
    </submittedName>
</protein>
<reference evidence="2 3" key="1">
    <citation type="submission" date="2019-04" db="EMBL/GenBank/DDBJ databases">
        <authorList>
            <consortium name="Pathogen Informatics"/>
        </authorList>
    </citation>
    <scope>NUCLEOTIDE SEQUENCE [LARGE SCALE GENOMIC DNA]</scope>
    <source>
        <strain evidence="2 3">NCTC9185</strain>
    </source>
</reference>
<organism evidence="2 3">
    <name type="scientific">Raoultella terrigena</name>
    <name type="common">Klebsiella terrigena</name>
    <dbReference type="NCBI Taxonomy" id="577"/>
    <lineage>
        <taxon>Bacteria</taxon>
        <taxon>Pseudomonadati</taxon>
        <taxon>Pseudomonadota</taxon>
        <taxon>Gammaproteobacteria</taxon>
        <taxon>Enterobacterales</taxon>
        <taxon>Enterobacteriaceae</taxon>
        <taxon>Klebsiella/Raoultella group</taxon>
        <taxon>Raoultella</taxon>
    </lineage>
</organism>
<gene>
    <name evidence="2" type="ORF">NCTC9185_06722</name>
</gene>
<evidence type="ECO:0000313" key="3">
    <source>
        <dbReference type="Proteomes" id="UP000339249"/>
    </source>
</evidence>
<feature type="transmembrane region" description="Helical" evidence="1">
    <location>
        <begin position="42"/>
        <end position="61"/>
    </location>
</feature>
<evidence type="ECO:0000313" key="2">
    <source>
        <dbReference type="EMBL" id="VTN14654.1"/>
    </source>
</evidence>
<dbReference type="EMBL" id="CABDVU010000001">
    <property type="protein sequence ID" value="VTN14654.1"/>
    <property type="molecule type" value="Genomic_DNA"/>
</dbReference>
<dbReference type="Proteomes" id="UP000339249">
    <property type="component" value="Unassembled WGS sequence"/>
</dbReference>
<name>A0A4V6J2M9_RAOTE</name>
<keyword evidence="1" id="KW-0812">Transmembrane</keyword>
<evidence type="ECO:0000256" key="1">
    <source>
        <dbReference type="SAM" id="Phobius"/>
    </source>
</evidence>
<proteinExistence type="predicted"/>
<sequence>MIPISAIILRNRITIHIFKCSRDVMILQCIFYSVIDFLDRTFLFLIKFINRFVVLLTRFIFWRLRST</sequence>
<dbReference type="AlphaFoldDB" id="A0A4V6J2M9"/>
<keyword evidence="1" id="KW-0472">Membrane</keyword>
<accession>A0A4V6J2M9</accession>